<dbReference type="Pfam" id="PF13704">
    <property type="entry name" value="Glyco_tranf_2_4"/>
    <property type="match status" value="1"/>
</dbReference>
<name>A0AAD5E2X3_9CHLO</name>
<evidence type="ECO:0000313" key="5">
    <source>
        <dbReference type="Proteomes" id="UP001205105"/>
    </source>
</evidence>
<dbReference type="GO" id="GO:0005737">
    <property type="term" value="C:cytoplasm"/>
    <property type="evidence" value="ECO:0007669"/>
    <property type="project" value="TreeGrafter"/>
</dbReference>
<accession>A0AAD5E2X3</accession>
<dbReference type="Proteomes" id="UP001205105">
    <property type="component" value="Unassembled WGS sequence"/>
</dbReference>
<keyword evidence="2" id="KW-0812">Transmembrane</keyword>
<evidence type="ECO:0000256" key="1">
    <source>
        <dbReference type="ARBA" id="ARBA00004167"/>
    </source>
</evidence>
<organism evidence="4 5">
    <name type="scientific">Chlorella ohadii</name>
    <dbReference type="NCBI Taxonomy" id="2649997"/>
    <lineage>
        <taxon>Eukaryota</taxon>
        <taxon>Viridiplantae</taxon>
        <taxon>Chlorophyta</taxon>
        <taxon>core chlorophytes</taxon>
        <taxon>Trebouxiophyceae</taxon>
        <taxon>Chlorellales</taxon>
        <taxon>Chlorellaceae</taxon>
        <taxon>Chlorella clade</taxon>
        <taxon>Chlorella</taxon>
    </lineage>
</organism>
<dbReference type="GO" id="GO:0016757">
    <property type="term" value="F:glycosyltransferase activity"/>
    <property type="evidence" value="ECO:0007669"/>
    <property type="project" value="TreeGrafter"/>
</dbReference>
<reference evidence="4" key="1">
    <citation type="submission" date="2020-11" db="EMBL/GenBank/DDBJ databases">
        <title>Chlorella ohadii genome sequencing and assembly.</title>
        <authorList>
            <person name="Murik O."/>
            <person name="Treves H."/>
            <person name="Kedem I."/>
            <person name="Shotland Y."/>
            <person name="Kaplan A."/>
        </authorList>
    </citation>
    <scope>NUCLEOTIDE SEQUENCE</scope>
    <source>
        <strain evidence="4">1</strain>
    </source>
</reference>
<dbReference type="PANTHER" id="PTHR21461:SF69">
    <property type="entry name" value="GLYCOSYLTRANSFERASE FAMILY 92 PROTEIN"/>
    <property type="match status" value="1"/>
</dbReference>
<sequence>MSVKDEWAELPEWVEHHLQIGVGKMYILDDGSQPPLSSVLAPYIASGAVEYRWFNGVPRPTPPASTTLVKPGVEELGAGAAAPLHRELRTNFTYRNFSHFQLYAYDWCLQHHRHHHTWMGFVDADEYILLRPDIPSLPALLERFEQYGGLAVFSKSFGSSGHLTRPAVGTRLGFTKCQPASKREYYKTIANLHYVLPTFGGRRGPHSFRMRDNATTVNSRGVPVEQDMSKHVVKDEIFLHHYSIRSAEEYAAKARRGGGIHKTGRHDFSQLKWRDSMSTLDCLDAVRHVQRFQASSRYSGDSNPTK</sequence>
<dbReference type="GO" id="GO:0016020">
    <property type="term" value="C:membrane"/>
    <property type="evidence" value="ECO:0007669"/>
    <property type="project" value="UniProtKB-SubCell"/>
</dbReference>
<protein>
    <recommendedName>
        <fullName evidence="6">Glycosyltransferase family 92 protein</fullName>
    </recommendedName>
</protein>
<proteinExistence type="predicted"/>
<keyword evidence="3" id="KW-1133">Transmembrane helix</keyword>
<evidence type="ECO:0000256" key="2">
    <source>
        <dbReference type="ARBA" id="ARBA00022692"/>
    </source>
</evidence>
<dbReference type="AlphaFoldDB" id="A0AAD5E2X3"/>
<comment type="subcellular location">
    <subcellularLocation>
        <location evidence="1">Membrane</location>
        <topology evidence="1">Single-pass membrane protein</topology>
    </subcellularLocation>
</comment>
<comment type="caution">
    <text evidence="4">The sequence shown here is derived from an EMBL/GenBank/DDBJ whole genome shotgun (WGS) entry which is preliminary data.</text>
</comment>
<dbReference type="PANTHER" id="PTHR21461">
    <property type="entry name" value="GLYCOSYLTRANSFERASE FAMILY 92 PROTEIN"/>
    <property type="match status" value="1"/>
</dbReference>
<evidence type="ECO:0000256" key="3">
    <source>
        <dbReference type="ARBA" id="ARBA00022989"/>
    </source>
</evidence>
<keyword evidence="5" id="KW-1185">Reference proteome</keyword>
<evidence type="ECO:0008006" key="6">
    <source>
        <dbReference type="Google" id="ProtNLM"/>
    </source>
</evidence>
<keyword evidence="3" id="KW-0472">Membrane</keyword>
<gene>
    <name evidence="4" type="ORF">COHA_000515</name>
</gene>
<evidence type="ECO:0000313" key="4">
    <source>
        <dbReference type="EMBL" id="KAI7845969.1"/>
    </source>
</evidence>
<dbReference type="EMBL" id="JADXDR010000011">
    <property type="protein sequence ID" value="KAI7845969.1"/>
    <property type="molecule type" value="Genomic_DNA"/>
</dbReference>